<keyword evidence="2" id="KW-1185">Reference proteome</keyword>
<dbReference type="EMBL" id="CAVMJV010000002">
    <property type="protein sequence ID" value="CAK5016643.1"/>
    <property type="molecule type" value="Genomic_DNA"/>
</dbReference>
<comment type="caution">
    <text evidence="1">The sequence shown here is derived from an EMBL/GenBank/DDBJ whole genome shotgun (WGS) entry which is preliminary data.</text>
</comment>
<evidence type="ECO:0000313" key="1">
    <source>
        <dbReference type="EMBL" id="CAK5016643.1"/>
    </source>
</evidence>
<sequence length="61" mass="7089">MRIVNLTFTLATPPPIPSVQFHLSPNFRLLDDLSFVFRFFRPLCTTYLHHPFWAGPTIVTT</sequence>
<reference evidence="1" key="1">
    <citation type="submission" date="2023-11" db="EMBL/GenBank/DDBJ databases">
        <authorList>
            <person name="Poullet M."/>
        </authorList>
    </citation>
    <scope>NUCLEOTIDE SEQUENCE</scope>
    <source>
        <strain evidence="1">E1834</strain>
    </source>
</reference>
<gene>
    <name evidence="1" type="ORF">MENTE1834_LOCUS3384</name>
</gene>
<evidence type="ECO:0000313" key="2">
    <source>
        <dbReference type="Proteomes" id="UP001497535"/>
    </source>
</evidence>
<protein>
    <submittedName>
        <fullName evidence="1">Uncharacterized protein</fullName>
    </submittedName>
</protein>
<dbReference type="Proteomes" id="UP001497535">
    <property type="component" value="Unassembled WGS sequence"/>
</dbReference>
<organism evidence="1 2">
    <name type="scientific">Meloidogyne enterolobii</name>
    <name type="common">Root-knot nematode worm</name>
    <name type="synonym">Meloidogyne mayaguensis</name>
    <dbReference type="NCBI Taxonomy" id="390850"/>
    <lineage>
        <taxon>Eukaryota</taxon>
        <taxon>Metazoa</taxon>
        <taxon>Ecdysozoa</taxon>
        <taxon>Nematoda</taxon>
        <taxon>Chromadorea</taxon>
        <taxon>Rhabditida</taxon>
        <taxon>Tylenchina</taxon>
        <taxon>Tylenchomorpha</taxon>
        <taxon>Tylenchoidea</taxon>
        <taxon>Meloidogynidae</taxon>
        <taxon>Meloidogyninae</taxon>
        <taxon>Meloidogyne</taxon>
    </lineage>
</organism>
<proteinExistence type="predicted"/>
<accession>A0ACB0XTB3</accession>
<name>A0ACB0XTB3_MELEN</name>